<evidence type="ECO:0000256" key="2">
    <source>
        <dbReference type="ARBA" id="ARBA00022517"/>
    </source>
</evidence>
<evidence type="ECO:0000259" key="13">
    <source>
        <dbReference type="PROSITE" id="PS51721"/>
    </source>
</evidence>
<dbReference type="PROSITE" id="PS50936">
    <property type="entry name" value="ENGC_GTPASE"/>
    <property type="match status" value="1"/>
</dbReference>
<evidence type="ECO:0000259" key="12">
    <source>
        <dbReference type="PROSITE" id="PS50936"/>
    </source>
</evidence>
<evidence type="ECO:0000256" key="3">
    <source>
        <dbReference type="ARBA" id="ARBA00022723"/>
    </source>
</evidence>
<feature type="region of interest" description="Disordered" evidence="11">
    <location>
        <begin position="1"/>
        <end position="47"/>
    </location>
</feature>
<accession>A0AAE5CDV8</accession>
<dbReference type="Gene3D" id="3.40.50.300">
    <property type="entry name" value="P-loop containing nucleotide triphosphate hydrolases"/>
    <property type="match status" value="1"/>
</dbReference>
<dbReference type="GO" id="GO:0005737">
    <property type="term" value="C:cytoplasm"/>
    <property type="evidence" value="ECO:0007669"/>
    <property type="project" value="UniProtKB-SubCell"/>
</dbReference>
<keyword evidence="7 10" id="KW-0862">Zinc</keyword>
<keyword evidence="1 10" id="KW-0963">Cytoplasm</keyword>
<feature type="binding site" evidence="10">
    <location>
        <begin position="237"/>
        <end position="245"/>
    </location>
    <ligand>
        <name>GTP</name>
        <dbReference type="ChEBI" id="CHEBI:37565"/>
    </ligand>
</feature>
<evidence type="ECO:0000256" key="11">
    <source>
        <dbReference type="SAM" id="MobiDB-lite"/>
    </source>
</evidence>
<reference evidence="14" key="1">
    <citation type="journal article" date="2020" name="Environ. Microbiol.">
        <title>The novel and transferable erm(51) gene confers Macrolides, Lincosamides, and Streptogramins B (MLSB) resistance to clonal Rhodococcus equi in the environment.</title>
        <authorList>
            <person name="Huber L."/>
            <person name="Giguere S."/>
            <person name="Slovis N.M."/>
            <person name="Alvarez-Narvaez S."/>
            <person name="Hart K.A."/>
            <person name="Greiter M."/>
            <person name="Morris E.R.A."/>
            <person name="Cohen N.D."/>
        </authorList>
    </citation>
    <scope>NUCLEOTIDE SEQUENCE</scope>
    <source>
        <strain evidence="14">Lh_141_1</strain>
    </source>
</reference>
<dbReference type="HAMAP" id="MF_01820">
    <property type="entry name" value="GTPase_RsgA"/>
    <property type="match status" value="1"/>
</dbReference>
<evidence type="ECO:0000256" key="9">
    <source>
        <dbReference type="ARBA" id="ARBA00023134"/>
    </source>
</evidence>
<dbReference type="EMBL" id="WUYZ01000001">
    <property type="protein sequence ID" value="NKS25854.1"/>
    <property type="molecule type" value="Genomic_DNA"/>
</dbReference>
<proteinExistence type="inferred from homology"/>
<dbReference type="PANTHER" id="PTHR32120">
    <property type="entry name" value="SMALL RIBOSOMAL SUBUNIT BIOGENESIS GTPASE RSGA"/>
    <property type="match status" value="1"/>
</dbReference>
<dbReference type="GO" id="GO:0019843">
    <property type="term" value="F:rRNA binding"/>
    <property type="evidence" value="ECO:0007669"/>
    <property type="project" value="UniProtKB-KW"/>
</dbReference>
<dbReference type="Gene3D" id="1.10.40.50">
    <property type="entry name" value="Probable gtpase engc, domain 3"/>
    <property type="match status" value="1"/>
</dbReference>
<dbReference type="InterPro" id="IPR004881">
    <property type="entry name" value="Ribosome_biogen_GTPase_RsgA"/>
</dbReference>
<feature type="binding site" evidence="10">
    <location>
        <position position="331"/>
    </location>
    <ligand>
        <name>Zn(2+)</name>
        <dbReference type="ChEBI" id="CHEBI:29105"/>
    </ligand>
</feature>
<comment type="function">
    <text evidence="10">One of several proteins that assist in the late maturation steps of the functional core of the 30S ribosomal subunit. Helps release RbfA from mature subunits. May play a role in the assembly of ribosomal proteins into the subunit. Circularly permuted GTPase that catalyzes slow GTP hydrolysis, GTPase activity is stimulated by the 30S ribosomal subunit.</text>
</comment>
<sequence length="394" mass="41699">MRNSAPRVKRVLGRGPIPKGLTMSSSPSSSSPSSSSPSPNSPAHGLAALGWDDTLAEQFTEYESRGLVAARVARVDRGRCHVLTASGSVRADSTALTTSDPEHTVCTGDWAALELGPQPRVVAVLPRRGVIARASVGRTSHRQVLAANVDTACVVVSLAAPIKPGRIERLLALAWDAGTTPLIVLTKADAAECDPGTAAAEVSALAIGVDVVTVSARTGEGIDELARRLPGTTVLLGPSGAGKSSLTNALLGEDRMDTNEVRATDGKGRHTTVHRELFPVPGGGVLIDTPGLRGIGVHDVGDGIEHVFGDIEEMAQGCGFRDCRHRSEPRCAVQDAVTDGRLDLERLDRYRRMLRESEWAASRGDARQAGKRTAADKAITRDIKALYRLRGRRD</sequence>
<evidence type="ECO:0000256" key="6">
    <source>
        <dbReference type="ARBA" id="ARBA00022801"/>
    </source>
</evidence>
<dbReference type="GO" id="GO:0005525">
    <property type="term" value="F:GTP binding"/>
    <property type="evidence" value="ECO:0007669"/>
    <property type="project" value="UniProtKB-UniRule"/>
</dbReference>
<feature type="binding site" evidence="10">
    <location>
        <position position="318"/>
    </location>
    <ligand>
        <name>Zn(2+)</name>
        <dbReference type="ChEBI" id="CHEBI:29105"/>
    </ligand>
</feature>
<dbReference type="InterPro" id="IPR027417">
    <property type="entry name" value="P-loop_NTPase"/>
</dbReference>
<keyword evidence="9 10" id="KW-0342">GTP-binding</keyword>
<feature type="compositionally biased region" description="Low complexity" evidence="11">
    <location>
        <begin position="24"/>
        <end position="42"/>
    </location>
</feature>
<dbReference type="PROSITE" id="PS51721">
    <property type="entry name" value="G_CP"/>
    <property type="match status" value="1"/>
</dbReference>
<feature type="binding site" evidence="10">
    <location>
        <position position="325"/>
    </location>
    <ligand>
        <name>Zn(2+)</name>
        <dbReference type="ChEBI" id="CHEBI:29105"/>
    </ligand>
</feature>
<comment type="cofactor">
    <cofactor evidence="10">
        <name>Zn(2+)</name>
        <dbReference type="ChEBI" id="CHEBI:29105"/>
    </cofactor>
    <text evidence="10">Binds 1 zinc ion per subunit.</text>
</comment>
<keyword evidence="4 10" id="KW-0699">rRNA-binding</keyword>
<evidence type="ECO:0000256" key="4">
    <source>
        <dbReference type="ARBA" id="ARBA00022730"/>
    </source>
</evidence>
<evidence type="ECO:0000313" key="14">
    <source>
        <dbReference type="EMBL" id="NKS25854.1"/>
    </source>
</evidence>
<evidence type="ECO:0000256" key="7">
    <source>
        <dbReference type="ARBA" id="ARBA00022833"/>
    </source>
</evidence>
<keyword evidence="2 10" id="KW-0690">Ribosome biogenesis</keyword>
<evidence type="ECO:0000256" key="1">
    <source>
        <dbReference type="ARBA" id="ARBA00022490"/>
    </source>
</evidence>
<dbReference type="CDD" id="cd01854">
    <property type="entry name" value="YjeQ_EngC"/>
    <property type="match status" value="1"/>
</dbReference>
<dbReference type="InterPro" id="IPR010914">
    <property type="entry name" value="RsgA_GTPase_dom"/>
</dbReference>
<evidence type="ECO:0000256" key="10">
    <source>
        <dbReference type="HAMAP-Rule" id="MF_01820"/>
    </source>
</evidence>
<comment type="caution">
    <text evidence="14">The sequence shown here is derived from an EMBL/GenBank/DDBJ whole genome shotgun (WGS) entry which is preliminary data.</text>
</comment>
<dbReference type="AlphaFoldDB" id="A0AAE5CDV8"/>
<feature type="domain" description="EngC GTPase" evidence="12">
    <location>
        <begin position="147"/>
        <end position="293"/>
    </location>
</feature>
<dbReference type="GO" id="GO:0003924">
    <property type="term" value="F:GTPase activity"/>
    <property type="evidence" value="ECO:0007669"/>
    <property type="project" value="UniProtKB-UniRule"/>
</dbReference>
<gene>
    <name evidence="10 14" type="primary">rsgA</name>
    <name evidence="14" type="ORF">GS505_08405</name>
</gene>
<comment type="subcellular location">
    <subcellularLocation>
        <location evidence="10">Cytoplasm</location>
    </subcellularLocation>
</comment>
<dbReference type="Pfam" id="PF03193">
    <property type="entry name" value="RsgA_GTPase"/>
    <property type="match status" value="1"/>
</dbReference>
<name>A0AAE5CDV8_RHOHA</name>
<organism evidence="14 15">
    <name type="scientific">Rhodococcus hoagii</name>
    <name type="common">Corynebacterium equii</name>
    <dbReference type="NCBI Taxonomy" id="43767"/>
    <lineage>
        <taxon>Bacteria</taxon>
        <taxon>Bacillati</taxon>
        <taxon>Actinomycetota</taxon>
        <taxon>Actinomycetes</taxon>
        <taxon>Mycobacteriales</taxon>
        <taxon>Nocardiaceae</taxon>
        <taxon>Prescottella</taxon>
    </lineage>
</organism>
<dbReference type="PANTHER" id="PTHR32120:SF10">
    <property type="entry name" value="SMALL RIBOSOMAL SUBUNIT BIOGENESIS GTPASE RSGA"/>
    <property type="match status" value="1"/>
</dbReference>
<keyword evidence="5 10" id="KW-0547">Nucleotide-binding</keyword>
<comment type="similarity">
    <text evidence="10">Belongs to the TRAFAC class YlqF/YawG GTPase family. RsgA subfamily.</text>
</comment>
<keyword evidence="6 10" id="KW-0378">Hydrolase</keyword>
<evidence type="ECO:0000313" key="15">
    <source>
        <dbReference type="Proteomes" id="UP000605618"/>
    </source>
</evidence>
<dbReference type="GO" id="GO:0042274">
    <property type="term" value="P:ribosomal small subunit biogenesis"/>
    <property type="evidence" value="ECO:0007669"/>
    <property type="project" value="UniProtKB-UniRule"/>
</dbReference>
<dbReference type="SUPFAM" id="SSF52540">
    <property type="entry name" value="P-loop containing nucleoside triphosphate hydrolases"/>
    <property type="match status" value="1"/>
</dbReference>
<feature type="binding site" evidence="10">
    <location>
        <position position="323"/>
    </location>
    <ligand>
        <name>Zn(2+)</name>
        <dbReference type="ChEBI" id="CHEBI:29105"/>
    </ligand>
</feature>
<evidence type="ECO:0000256" key="5">
    <source>
        <dbReference type="ARBA" id="ARBA00022741"/>
    </source>
</evidence>
<feature type="binding site" evidence="10">
    <location>
        <begin position="186"/>
        <end position="189"/>
    </location>
    <ligand>
        <name>GTP</name>
        <dbReference type="ChEBI" id="CHEBI:37565"/>
    </ligand>
</feature>
<feature type="domain" description="CP-type G" evidence="13">
    <location>
        <begin position="141"/>
        <end position="295"/>
    </location>
</feature>
<dbReference type="GO" id="GO:0046872">
    <property type="term" value="F:metal ion binding"/>
    <property type="evidence" value="ECO:0007669"/>
    <property type="project" value="UniProtKB-KW"/>
</dbReference>
<dbReference type="NCBIfam" id="TIGR00157">
    <property type="entry name" value="ribosome small subunit-dependent GTPase A"/>
    <property type="match status" value="1"/>
</dbReference>
<comment type="subunit">
    <text evidence="10">Monomer. Associates with 30S ribosomal subunit, binds 16S rRNA.</text>
</comment>
<dbReference type="Proteomes" id="UP000605618">
    <property type="component" value="Unassembled WGS sequence"/>
</dbReference>
<evidence type="ECO:0000256" key="8">
    <source>
        <dbReference type="ARBA" id="ARBA00022884"/>
    </source>
</evidence>
<keyword evidence="8 10" id="KW-0694">RNA-binding</keyword>
<keyword evidence="3 10" id="KW-0479">Metal-binding</keyword>
<protein>
    <recommendedName>
        <fullName evidence="10">Small ribosomal subunit biogenesis GTPase RsgA</fullName>
        <ecNumber evidence="10">3.6.1.-</ecNumber>
    </recommendedName>
</protein>
<dbReference type="InterPro" id="IPR030378">
    <property type="entry name" value="G_CP_dom"/>
</dbReference>
<dbReference type="EC" id="3.6.1.-" evidence="10"/>